<keyword evidence="7" id="KW-1185">Reference proteome</keyword>
<feature type="compositionally biased region" description="Basic and acidic residues" evidence="3">
    <location>
        <begin position="521"/>
        <end position="535"/>
    </location>
</feature>
<dbReference type="PANTHER" id="PTHR14790">
    <property type="entry name" value="RECQ-MEDIATED GENOME INSTABILITY PROTEIN 1 RMI1"/>
    <property type="match status" value="1"/>
</dbReference>
<evidence type="ECO:0000256" key="3">
    <source>
        <dbReference type="SAM" id="MobiDB-lite"/>
    </source>
</evidence>
<protein>
    <recommendedName>
        <fullName evidence="2">RecQ-mediated genome instability protein 1</fullName>
    </recommendedName>
</protein>
<feature type="domain" description="RMI1 N-terminal" evidence="6">
    <location>
        <begin position="25"/>
        <end position="64"/>
    </location>
</feature>
<evidence type="ECO:0000256" key="1">
    <source>
        <dbReference type="ARBA" id="ARBA00006395"/>
    </source>
</evidence>
<dbReference type="GO" id="GO:0000166">
    <property type="term" value="F:nucleotide binding"/>
    <property type="evidence" value="ECO:0007669"/>
    <property type="project" value="InterPro"/>
</dbReference>
<dbReference type="GO" id="GO:0000712">
    <property type="term" value="P:resolution of meiotic recombination intermediates"/>
    <property type="evidence" value="ECO:0007669"/>
    <property type="project" value="TreeGrafter"/>
</dbReference>
<dbReference type="Pfam" id="PF08585">
    <property type="entry name" value="RMI1_N_C"/>
    <property type="match status" value="1"/>
</dbReference>
<sequence length="835" mass="95883">MSNSMNEYLFGRVKNSLNKQYYIMNNSWLADCIEYYLNDHENPTQDEIIAFVMNQWVLCDLREVNNENGCLPKNLTKQKCITLPGRYILQMEKMYDISTSKYKQLEKIKNISSDNIETTEKENGLQEDKFQNWEPKSKRMLQLFLTDGVQDILAIEYKSIKSLKDNLYPGFKLMIKGPVTCRRGVILLEEANISEVGGEVDSLLISNAVENVFARALNMAENSDPYNDNKNLYNKETKDNYNIHKTIELEDDFDLDLEVLDQIEKQIQQQDSSIKNILNTSIKKNEQKSISTFPNNINNFQGQTVDNTIKTHKLTSVSKNQRYNSNSNLNLHSNKLEMQSDKFDFQNKIINIEDNNSLLETDDDQIFEHFSASNRISVASSSSKKLSSSLQLTPNQNEDDFPMDNEIYDVNEESSSFFKMSKSENEFPSISGTLFRKSSNSQHIGNNKILTCKSSKLEQKDTSSKSTFNENSNNDVNKANLSWKLGLSLQSKNILTPSISNLSDFQDNDFEMDDFDGNNDKDNFLNKNDKLETNSHKSSQASLSSLSKLNTNAIMENSRILYCTRENSNDQSSENKCEEYNSLQLMENDFVSDFGNEFEKEMDVDNKLSTNQQKLYNYKKSEIEKIESSTATSLDQITYKSTVDSTSIKRLASLSPDTHVPQKIRCLKNSPKITDYLTKPTLLNEGIPKICEFMCEILKQPLMDESIQTVVRGKVINIVKLNLLKGDNGSYFYLEGTITDYTASIDVIFSSKVLENIIGYTTNEFSQKRKQSKTDSTIKDQLREDLKKAQQTLKVMDVFMEIELKKNVKTIVLNTAEMTKEQKKFMDNRVQLLKK</sequence>
<feature type="region of interest" description="Disordered" evidence="3">
    <location>
        <begin position="521"/>
        <end position="544"/>
    </location>
</feature>
<dbReference type="Proteomes" id="UP000695007">
    <property type="component" value="Unplaced"/>
</dbReference>
<comment type="similarity">
    <text evidence="1">Belongs to the RMI1 family.</text>
</comment>
<organism evidence="7 8">
    <name type="scientific">Ceratosolen solmsi marchali</name>
    <dbReference type="NCBI Taxonomy" id="326594"/>
    <lineage>
        <taxon>Eukaryota</taxon>
        <taxon>Metazoa</taxon>
        <taxon>Ecdysozoa</taxon>
        <taxon>Arthropoda</taxon>
        <taxon>Hexapoda</taxon>
        <taxon>Insecta</taxon>
        <taxon>Pterygota</taxon>
        <taxon>Neoptera</taxon>
        <taxon>Endopterygota</taxon>
        <taxon>Hymenoptera</taxon>
        <taxon>Apocrita</taxon>
        <taxon>Proctotrupomorpha</taxon>
        <taxon>Chalcidoidea</taxon>
        <taxon>Agaonidae</taxon>
        <taxon>Agaoninae</taxon>
        <taxon>Ceratosolen</taxon>
    </lineage>
</organism>
<dbReference type="InterPro" id="IPR013894">
    <property type="entry name" value="RMI1_OB"/>
</dbReference>
<evidence type="ECO:0000313" key="7">
    <source>
        <dbReference type="Proteomes" id="UP000695007"/>
    </source>
</evidence>
<feature type="domain" description="RecQ-mediated genome instability protein 1 C-terminal OB-fold" evidence="5">
    <location>
        <begin position="699"/>
        <end position="830"/>
    </location>
</feature>
<evidence type="ECO:0000313" key="8">
    <source>
        <dbReference type="RefSeq" id="XP_011504250.1"/>
    </source>
</evidence>
<accession>A0AAJ7E1D8</accession>
<dbReference type="PANTHER" id="PTHR14790:SF15">
    <property type="entry name" value="RECQ-MEDIATED GENOME INSTABILITY PROTEIN 1"/>
    <property type="match status" value="1"/>
</dbReference>
<dbReference type="GO" id="GO:0000724">
    <property type="term" value="P:double-strand break repair via homologous recombination"/>
    <property type="evidence" value="ECO:0007669"/>
    <property type="project" value="TreeGrafter"/>
</dbReference>
<dbReference type="GeneID" id="105367292"/>
<dbReference type="KEGG" id="csol:105367292"/>
<dbReference type="Gene3D" id="2.40.50.770">
    <property type="entry name" value="RecQ-mediated genome instability protein Rmi1, C-terminal domain"/>
    <property type="match status" value="1"/>
</dbReference>
<dbReference type="SMART" id="SM01161">
    <property type="entry name" value="DUF1767"/>
    <property type="match status" value="1"/>
</dbReference>
<evidence type="ECO:0000259" key="4">
    <source>
        <dbReference type="Pfam" id="PF08585"/>
    </source>
</evidence>
<proteinExistence type="inferred from homology"/>
<feature type="domain" description="RecQ mediated genome instability protein 1 OB-fold" evidence="4">
    <location>
        <begin position="71"/>
        <end position="209"/>
    </location>
</feature>
<dbReference type="InterPro" id="IPR032199">
    <property type="entry name" value="RMI1_C"/>
</dbReference>
<dbReference type="RefSeq" id="XP_011504250.1">
    <property type="nucleotide sequence ID" value="XM_011505948.1"/>
</dbReference>
<dbReference type="GO" id="GO:0031422">
    <property type="term" value="C:RecQ family helicase-topoisomerase III complex"/>
    <property type="evidence" value="ECO:0007669"/>
    <property type="project" value="TreeGrafter"/>
</dbReference>
<dbReference type="AlphaFoldDB" id="A0AAJ7E1D8"/>
<dbReference type="InterPro" id="IPR042470">
    <property type="entry name" value="RMI1_N_C_sf"/>
</dbReference>
<evidence type="ECO:0000259" key="5">
    <source>
        <dbReference type="Pfam" id="PF16099"/>
    </source>
</evidence>
<reference evidence="8" key="1">
    <citation type="submission" date="2025-08" db="UniProtKB">
        <authorList>
            <consortium name="RefSeq"/>
        </authorList>
    </citation>
    <scope>IDENTIFICATION</scope>
</reference>
<dbReference type="GO" id="GO:0016604">
    <property type="term" value="C:nuclear body"/>
    <property type="evidence" value="ECO:0007669"/>
    <property type="project" value="TreeGrafter"/>
</dbReference>
<evidence type="ECO:0000259" key="6">
    <source>
        <dbReference type="Pfam" id="PF21000"/>
    </source>
</evidence>
<evidence type="ECO:0000256" key="2">
    <source>
        <dbReference type="ARBA" id="ARBA00018987"/>
    </source>
</evidence>
<name>A0AAJ7E1D8_9HYME</name>
<gene>
    <name evidence="8" type="primary">LOC105367292</name>
</gene>
<feature type="region of interest" description="Disordered" evidence="3">
    <location>
        <begin position="384"/>
        <end position="403"/>
    </location>
</feature>
<dbReference type="InterPro" id="IPR049363">
    <property type="entry name" value="RMI1_N"/>
</dbReference>
<dbReference type="Pfam" id="PF21000">
    <property type="entry name" value="RMI1_N_N"/>
    <property type="match status" value="1"/>
</dbReference>
<dbReference type="Pfam" id="PF16099">
    <property type="entry name" value="RMI1_C"/>
    <property type="match status" value="1"/>
</dbReference>